<proteinExistence type="predicted"/>
<dbReference type="AlphaFoldDB" id="A0AA51X3Y0"/>
<dbReference type="InterPro" id="IPR001296">
    <property type="entry name" value="Glyco_trans_1"/>
</dbReference>
<dbReference type="Pfam" id="PF13439">
    <property type="entry name" value="Glyco_transf_4"/>
    <property type="match status" value="1"/>
</dbReference>
<protein>
    <submittedName>
        <fullName evidence="3">Glycosyltransferase family 4 protein</fullName>
        <ecNumber evidence="3">2.4.-.-</ecNumber>
    </submittedName>
</protein>
<gene>
    <name evidence="3" type="ORF">QYS47_32035</name>
</gene>
<evidence type="ECO:0000259" key="1">
    <source>
        <dbReference type="Pfam" id="PF00534"/>
    </source>
</evidence>
<keyword evidence="3" id="KW-0328">Glycosyltransferase</keyword>
<feature type="domain" description="Glycosyltransferase subfamily 4-like N-terminal" evidence="2">
    <location>
        <begin position="14"/>
        <end position="155"/>
    </location>
</feature>
<keyword evidence="3" id="KW-0808">Transferase</keyword>
<dbReference type="EC" id="2.4.-.-" evidence="3"/>
<dbReference type="SUPFAM" id="SSF53756">
    <property type="entry name" value="UDP-Glycosyltransferase/glycogen phosphorylase"/>
    <property type="match status" value="1"/>
</dbReference>
<dbReference type="KEGG" id="marp:QYS47_32035"/>
<accession>A0AA51X3Y0</accession>
<dbReference type="EMBL" id="CP129968">
    <property type="protein sequence ID" value="WNB16865.1"/>
    <property type="molecule type" value="Genomic_DNA"/>
</dbReference>
<sequence>MKILQIIQKPQLRGAEIFACQLSVELKGLEHAVNVLYLFGNENQKLEYNLNFQALLATQSKRFWDFKAYKKLAHIVEKGNYDIVQANAGDTLKYAAISKRLYNWKAQLVFRNANKMSAFIQSKPHLWLNQFFLSQMDYAISVSENCRQDLIQIYPKAKDISLTGTIGTFNFDHLNAIKRSSENKVWINVGSFVKEKNHGFLLEIFAEYLKDNQENELWLIGDGKLRTELEEQAKNLGIQQNVKFLGYQNNAVEYIKAADIMVMPSKIEGLPGVILEALSCGVPVIASNVGGIPEVVHNEQNGYVIEEFDKPSYISKIKKVLNDQKLTEKMSQNARKLIQEEFLMPKIAKRFESIYKEIIA</sequence>
<reference evidence="3" key="1">
    <citation type="submission" date="2023-08" db="EMBL/GenBank/DDBJ databases">
        <title>Comparative genomics and taxonomic characterization of three novel marine species of genus Marivirga.</title>
        <authorList>
            <person name="Muhammad N."/>
            <person name="Kim S.-G."/>
        </authorList>
    </citation>
    <scope>NUCLEOTIDE SEQUENCE</scope>
    <source>
        <strain evidence="3">BKB1-2</strain>
    </source>
</reference>
<evidence type="ECO:0000313" key="3">
    <source>
        <dbReference type="EMBL" id="WNB16865.1"/>
    </source>
</evidence>
<feature type="domain" description="Glycosyl transferase family 1" evidence="1">
    <location>
        <begin position="178"/>
        <end position="336"/>
    </location>
</feature>
<name>A0AA51X3Y0_9BACT</name>
<dbReference type="InterPro" id="IPR028098">
    <property type="entry name" value="Glyco_trans_4-like_N"/>
</dbReference>
<dbReference type="RefSeq" id="WP_322345792.1">
    <property type="nucleotide sequence ID" value="NZ_CP129968.2"/>
</dbReference>
<dbReference type="InterPro" id="IPR050194">
    <property type="entry name" value="Glycosyltransferase_grp1"/>
</dbReference>
<dbReference type="CDD" id="cd03801">
    <property type="entry name" value="GT4_PimA-like"/>
    <property type="match status" value="1"/>
</dbReference>
<dbReference type="Proteomes" id="UP001232019">
    <property type="component" value="Chromosome"/>
</dbReference>
<dbReference type="PANTHER" id="PTHR45947">
    <property type="entry name" value="SULFOQUINOVOSYL TRANSFERASE SQD2"/>
    <property type="match status" value="1"/>
</dbReference>
<dbReference type="Gene3D" id="3.40.50.2000">
    <property type="entry name" value="Glycogen Phosphorylase B"/>
    <property type="match status" value="2"/>
</dbReference>
<dbReference type="GO" id="GO:0016757">
    <property type="term" value="F:glycosyltransferase activity"/>
    <property type="evidence" value="ECO:0007669"/>
    <property type="project" value="UniProtKB-KW"/>
</dbReference>
<dbReference type="PANTHER" id="PTHR45947:SF3">
    <property type="entry name" value="SULFOQUINOVOSYL TRANSFERASE SQD2"/>
    <property type="match status" value="1"/>
</dbReference>
<organism evidence="3">
    <name type="scientific">Marivirga arenosa</name>
    <dbReference type="NCBI Taxonomy" id="3059076"/>
    <lineage>
        <taxon>Bacteria</taxon>
        <taxon>Pseudomonadati</taxon>
        <taxon>Bacteroidota</taxon>
        <taxon>Cytophagia</taxon>
        <taxon>Cytophagales</taxon>
        <taxon>Marivirgaceae</taxon>
        <taxon>Marivirga</taxon>
    </lineage>
</organism>
<evidence type="ECO:0000259" key="2">
    <source>
        <dbReference type="Pfam" id="PF13439"/>
    </source>
</evidence>
<dbReference type="Pfam" id="PF00534">
    <property type="entry name" value="Glycos_transf_1"/>
    <property type="match status" value="1"/>
</dbReference>